<dbReference type="EMBL" id="FNDZ01000003">
    <property type="protein sequence ID" value="SDI58054.1"/>
    <property type="molecule type" value="Genomic_DNA"/>
</dbReference>
<comment type="function">
    <text evidence="5">May play the central regulatory role in sporulation. It may be an element of the effector pathway responsible for the activation of sporulation genes in response to nutritional stress. Spo0A may act in concert with spo0H (a sigma factor) to control the expression of some genes that are critical to the sporulation process.</text>
</comment>
<dbReference type="InterPro" id="IPR001789">
    <property type="entry name" value="Sig_transdc_resp-reg_receiver"/>
</dbReference>
<dbReference type="GO" id="GO:0000976">
    <property type="term" value="F:transcription cis-regulatory region binding"/>
    <property type="evidence" value="ECO:0007669"/>
    <property type="project" value="TreeGrafter"/>
</dbReference>
<evidence type="ECO:0000256" key="2">
    <source>
        <dbReference type="ARBA" id="ARBA00023015"/>
    </source>
</evidence>
<evidence type="ECO:0000259" key="9">
    <source>
        <dbReference type="PROSITE" id="PS51755"/>
    </source>
</evidence>
<feature type="domain" description="OmpR/PhoB-type" evidence="9">
    <location>
        <begin position="130"/>
        <end position="228"/>
    </location>
</feature>
<dbReference type="PROSITE" id="PS50110">
    <property type="entry name" value="RESPONSE_REGULATORY"/>
    <property type="match status" value="1"/>
</dbReference>
<dbReference type="SUPFAM" id="SSF46894">
    <property type="entry name" value="C-terminal effector domain of the bipartite response regulators"/>
    <property type="match status" value="1"/>
</dbReference>
<feature type="DNA-binding region" description="OmpR/PhoB-type" evidence="7">
    <location>
        <begin position="130"/>
        <end position="228"/>
    </location>
</feature>
<dbReference type="Pfam" id="PF00486">
    <property type="entry name" value="Trans_reg_C"/>
    <property type="match status" value="1"/>
</dbReference>
<dbReference type="InterPro" id="IPR039420">
    <property type="entry name" value="WalR-like"/>
</dbReference>
<dbReference type="GO" id="GO:0000156">
    <property type="term" value="F:phosphorelay response regulator activity"/>
    <property type="evidence" value="ECO:0007669"/>
    <property type="project" value="TreeGrafter"/>
</dbReference>
<evidence type="ECO:0000313" key="10">
    <source>
        <dbReference type="EMBL" id="SDI58054.1"/>
    </source>
</evidence>
<dbReference type="SMART" id="SM00448">
    <property type="entry name" value="REC"/>
    <property type="match status" value="1"/>
</dbReference>
<evidence type="ECO:0000256" key="4">
    <source>
        <dbReference type="ARBA" id="ARBA00023163"/>
    </source>
</evidence>
<proteinExistence type="predicted"/>
<dbReference type="CDD" id="cd00383">
    <property type="entry name" value="trans_reg_C"/>
    <property type="match status" value="1"/>
</dbReference>
<dbReference type="InterPro" id="IPR016032">
    <property type="entry name" value="Sig_transdc_resp-reg_C-effctor"/>
</dbReference>
<dbReference type="GO" id="GO:0005829">
    <property type="term" value="C:cytosol"/>
    <property type="evidence" value="ECO:0007669"/>
    <property type="project" value="TreeGrafter"/>
</dbReference>
<dbReference type="PROSITE" id="PS51755">
    <property type="entry name" value="OMPR_PHOB"/>
    <property type="match status" value="1"/>
</dbReference>
<dbReference type="RefSeq" id="WP_031575228.1">
    <property type="nucleotide sequence ID" value="NZ_FNDZ01000003.1"/>
</dbReference>
<accession>A0A1G8LQU1</accession>
<feature type="modified residue" description="4-aspartylphosphate" evidence="6">
    <location>
        <position position="53"/>
    </location>
</feature>
<sequence length="234" mass="27504">MKQKIYIVEDDASIGKLLSDYIEKYGFIIKVVQDFGSIIEEFDSFKPDVVLMDVNLPKFDGFYWCKRIRETSTVPIIFISARESGMDQVMALENGADDYITKPFYSEVVLAKIKSHIRRAYGNYATITEERIIELGYLKLYPERLELRFKNQSTIITKKEGILLECLMRRYPRIVNRDYLLEKMWDDTAFVEENTLNVNVTRLRRRLQEFDIENGIETVRGVGYKLNETIFEGQ</sequence>
<evidence type="ECO:0000256" key="5">
    <source>
        <dbReference type="ARBA" id="ARBA00024867"/>
    </source>
</evidence>
<dbReference type="InterPro" id="IPR011006">
    <property type="entry name" value="CheY-like_superfamily"/>
</dbReference>
<dbReference type="InterPro" id="IPR001867">
    <property type="entry name" value="OmpR/PhoB-type_DNA-bd"/>
</dbReference>
<dbReference type="SUPFAM" id="SSF52172">
    <property type="entry name" value="CheY-like"/>
    <property type="match status" value="1"/>
</dbReference>
<dbReference type="CDD" id="cd18159">
    <property type="entry name" value="REC_OmpR_NsrR-like"/>
    <property type="match status" value="1"/>
</dbReference>
<feature type="domain" description="Response regulatory" evidence="8">
    <location>
        <begin position="4"/>
        <end position="117"/>
    </location>
</feature>
<dbReference type="Gene3D" id="1.10.10.10">
    <property type="entry name" value="Winged helix-like DNA-binding domain superfamily/Winged helix DNA-binding domain"/>
    <property type="match status" value="1"/>
</dbReference>
<name>A0A1G8LQU1_9CLOT</name>
<evidence type="ECO:0000256" key="3">
    <source>
        <dbReference type="ARBA" id="ARBA00023125"/>
    </source>
</evidence>
<evidence type="ECO:0000256" key="6">
    <source>
        <dbReference type="PROSITE-ProRule" id="PRU00169"/>
    </source>
</evidence>
<keyword evidence="6" id="KW-0597">Phosphoprotein</keyword>
<dbReference type="GO" id="GO:0006355">
    <property type="term" value="P:regulation of DNA-templated transcription"/>
    <property type="evidence" value="ECO:0007669"/>
    <property type="project" value="InterPro"/>
</dbReference>
<dbReference type="Gene3D" id="3.40.50.2300">
    <property type="match status" value="1"/>
</dbReference>
<evidence type="ECO:0000256" key="1">
    <source>
        <dbReference type="ARBA" id="ARBA00018672"/>
    </source>
</evidence>
<dbReference type="SMART" id="SM00862">
    <property type="entry name" value="Trans_reg_C"/>
    <property type="match status" value="1"/>
</dbReference>
<dbReference type="Pfam" id="PF00072">
    <property type="entry name" value="Response_reg"/>
    <property type="match status" value="1"/>
</dbReference>
<protein>
    <recommendedName>
        <fullName evidence="1">Stage 0 sporulation protein A homolog</fullName>
    </recommendedName>
</protein>
<dbReference type="Gene3D" id="6.10.250.690">
    <property type="match status" value="1"/>
</dbReference>
<evidence type="ECO:0000256" key="7">
    <source>
        <dbReference type="PROSITE-ProRule" id="PRU01091"/>
    </source>
</evidence>
<keyword evidence="4" id="KW-0804">Transcription</keyword>
<evidence type="ECO:0000259" key="8">
    <source>
        <dbReference type="PROSITE" id="PS50110"/>
    </source>
</evidence>
<evidence type="ECO:0000313" key="11">
    <source>
        <dbReference type="Proteomes" id="UP000183255"/>
    </source>
</evidence>
<dbReference type="GO" id="GO:0032993">
    <property type="term" value="C:protein-DNA complex"/>
    <property type="evidence" value="ECO:0007669"/>
    <property type="project" value="TreeGrafter"/>
</dbReference>
<dbReference type="AlphaFoldDB" id="A0A1G8LQU1"/>
<keyword evidence="3 7" id="KW-0238">DNA-binding</keyword>
<dbReference type="Proteomes" id="UP000183255">
    <property type="component" value="Unassembled WGS sequence"/>
</dbReference>
<dbReference type="InterPro" id="IPR036388">
    <property type="entry name" value="WH-like_DNA-bd_sf"/>
</dbReference>
<reference evidence="10 11" key="1">
    <citation type="submission" date="2016-10" db="EMBL/GenBank/DDBJ databases">
        <authorList>
            <person name="de Groot N.N."/>
        </authorList>
    </citation>
    <scope>NUCLEOTIDE SEQUENCE [LARGE SCALE GENOMIC DNA]</scope>
    <source>
        <strain evidence="10 11">CGMCC 1.5058</strain>
    </source>
</reference>
<dbReference type="PANTHER" id="PTHR48111">
    <property type="entry name" value="REGULATOR OF RPOS"/>
    <property type="match status" value="1"/>
</dbReference>
<dbReference type="PANTHER" id="PTHR48111:SF31">
    <property type="entry name" value="TRANSCRIPTIONAL REGULATORY PROTEIN YXDJ"/>
    <property type="match status" value="1"/>
</dbReference>
<organism evidence="10 11">
    <name type="scientific">Proteiniclasticum ruminis</name>
    <dbReference type="NCBI Taxonomy" id="398199"/>
    <lineage>
        <taxon>Bacteria</taxon>
        <taxon>Bacillati</taxon>
        <taxon>Bacillota</taxon>
        <taxon>Clostridia</taxon>
        <taxon>Eubacteriales</taxon>
        <taxon>Clostridiaceae</taxon>
        <taxon>Proteiniclasticum</taxon>
    </lineage>
</organism>
<gene>
    <name evidence="10" type="ORF">SAMN05421804_103156</name>
</gene>
<keyword evidence="2" id="KW-0805">Transcription regulation</keyword>